<dbReference type="InterPro" id="IPR042120">
    <property type="entry name" value="MutL_C_dimsub"/>
</dbReference>
<accession>A0ABD5W0X0</accession>
<name>A0ABD5W0X0_9EURY</name>
<dbReference type="Gene3D" id="3.30.1540.20">
    <property type="entry name" value="MutL, C-terminal domain, dimerisation subdomain"/>
    <property type="match status" value="1"/>
</dbReference>
<protein>
    <recommendedName>
        <fullName evidence="1">MutL C-terminal dimerisation domain-containing protein</fullName>
    </recommendedName>
</protein>
<evidence type="ECO:0000313" key="3">
    <source>
        <dbReference type="Proteomes" id="UP001596445"/>
    </source>
</evidence>
<evidence type="ECO:0000313" key="2">
    <source>
        <dbReference type="EMBL" id="MFC7057270.1"/>
    </source>
</evidence>
<dbReference type="Gene3D" id="3.30.1370.100">
    <property type="entry name" value="MutL, C-terminal domain, regulatory subdomain"/>
    <property type="match status" value="1"/>
</dbReference>
<dbReference type="InterPro" id="IPR037198">
    <property type="entry name" value="MutL_C_sf"/>
</dbReference>
<reference evidence="2 3" key="1">
    <citation type="journal article" date="2019" name="Int. J. Syst. Evol. Microbiol.">
        <title>The Global Catalogue of Microorganisms (GCM) 10K type strain sequencing project: providing services to taxonomists for standard genome sequencing and annotation.</title>
        <authorList>
            <consortium name="The Broad Institute Genomics Platform"/>
            <consortium name="The Broad Institute Genome Sequencing Center for Infectious Disease"/>
            <person name="Wu L."/>
            <person name="Ma J."/>
        </authorList>
    </citation>
    <scope>NUCLEOTIDE SEQUENCE [LARGE SCALE GENOMIC DNA]</scope>
    <source>
        <strain evidence="2 3">JCM 30072</strain>
    </source>
</reference>
<dbReference type="InterPro" id="IPR042121">
    <property type="entry name" value="MutL_C_regsub"/>
</dbReference>
<keyword evidence="3" id="KW-1185">Reference proteome</keyword>
<gene>
    <name evidence="2" type="ORF">ACFQQG_02575</name>
</gene>
<evidence type="ECO:0000259" key="1">
    <source>
        <dbReference type="SMART" id="SM00853"/>
    </source>
</evidence>
<dbReference type="PANTHER" id="PTHR10073:SF12">
    <property type="entry name" value="DNA MISMATCH REPAIR PROTEIN MLH1"/>
    <property type="match status" value="1"/>
</dbReference>
<dbReference type="SUPFAM" id="SSF118116">
    <property type="entry name" value="DNA mismatch repair protein MutL"/>
    <property type="match status" value="1"/>
</dbReference>
<dbReference type="RefSeq" id="WP_382184039.1">
    <property type="nucleotide sequence ID" value="NZ_JBHSZI010000001.1"/>
</dbReference>
<dbReference type="SMART" id="SM00853">
    <property type="entry name" value="MutL_C"/>
    <property type="match status" value="1"/>
</dbReference>
<sequence>MAETDDGLVLIDQHAADERINYERLKNAFSGETTTQTLAEPVDIELTAREVELFDSHTNALARLGFRARLVGDRTVKVQTVPTMVAESAGPELIRDVLSEFVGGRESAADTVEAAVDDLLADLACYPSITGNTSLTQGSVVDLLSRLDSCDNPYACPHGRPVIVEFDTEEIEDRFERDYPGHE</sequence>
<dbReference type="PANTHER" id="PTHR10073">
    <property type="entry name" value="DNA MISMATCH REPAIR PROTEIN MLH, PMS, MUTL"/>
    <property type="match status" value="1"/>
</dbReference>
<feature type="domain" description="MutL C-terminal dimerisation" evidence="1">
    <location>
        <begin position="2"/>
        <end position="135"/>
    </location>
</feature>
<comment type="caution">
    <text evidence="2">The sequence shown here is derived from an EMBL/GenBank/DDBJ whole genome shotgun (WGS) entry which is preliminary data.</text>
</comment>
<proteinExistence type="predicted"/>
<dbReference type="Proteomes" id="UP001596445">
    <property type="component" value="Unassembled WGS sequence"/>
</dbReference>
<dbReference type="Pfam" id="PF08676">
    <property type="entry name" value="MutL_C"/>
    <property type="match status" value="1"/>
</dbReference>
<dbReference type="InterPro" id="IPR038973">
    <property type="entry name" value="MutL/Mlh/Pms-like"/>
</dbReference>
<dbReference type="EMBL" id="JBHSZI010000001">
    <property type="protein sequence ID" value="MFC7057270.1"/>
    <property type="molecule type" value="Genomic_DNA"/>
</dbReference>
<dbReference type="InterPro" id="IPR014790">
    <property type="entry name" value="MutL_C"/>
</dbReference>
<organism evidence="2 3">
    <name type="scientific">Halovenus salina</name>
    <dbReference type="NCBI Taxonomy" id="1510225"/>
    <lineage>
        <taxon>Archaea</taxon>
        <taxon>Methanobacteriati</taxon>
        <taxon>Methanobacteriota</taxon>
        <taxon>Stenosarchaea group</taxon>
        <taxon>Halobacteria</taxon>
        <taxon>Halobacteriales</taxon>
        <taxon>Haloarculaceae</taxon>
        <taxon>Halovenus</taxon>
    </lineage>
</organism>
<dbReference type="AlphaFoldDB" id="A0ABD5W0X0"/>